<evidence type="ECO:0000256" key="2">
    <source>
        <dbReference type="SAM" id="MobiDB-lite"/>
    </source>
</evidence>
<comment type="caution">
    <text evidence="4">The sequence shown here is derived from an EMBL/GenBank/DDBJ whole genome shotgun (WGS) entry which is preliminary data.</text>
</comment>
<keyword evidence="3" id="KW-0472">Membrane</keyword>
<keyword evidence="5" id="KW-1185">Reference proteome</keyword>
<sequence length="376" mass="42315">MFDNQSNSGSSSGSSSGSNEQLGTIFESTSPMGAIGMGIGYYSPIPTSPSTGSLSLLNNQDIPIPTSTTTTTTTSAFMYRQPTPQQQSSFSLQSIQFPSPHLLSSPSPLNNSINSNNNNNNNGNNNGNLDSIKRSKSTPFLNLLSSPNGLNSSTSPPPPQQQQPKQNKYNQLYQLYQIQCQLQQQQQQQQQQQSLYTNLHQQQDFINQINTLLLEIEAIKKKLSEMEDEQGRNTWGLRYSRRVLITSNFLLGIWVSISRILMYIGKQKKSRLLHVVVPAFGQESRNHISLLLLESIANAARKSWLFFFSSFLLTRSTPWKRQSGLFICTFYSLYLAFFPQYLPWTNYFNIFASLLYVTAAWSTASKGSFKDIFNLL</sequence>
<feature type="region of interest" description="Disordered" evidence="2">
    <location>
        <begin position="83"/>
        <end position="167"/>
    </location>
</feature>
<dbReference type="EMBL" id="AJWJ01000041">
    <property type="protein sequence ID" value="KAF2077033.1"/>
    <property type="molecule type" value="Genomic_DNA"/>
</dbReference>
<reference evidence="4" key="1">
    <citation type="submission" date="2020-01" db="EMBL/GenBank/DDBJ databases">
        <title>Development of genomics and gene disruption for Polysphondylium violaceum indicates a role for the polyketide synthase stlB in stalk morphogenesis.</title>
        <authorList>
            <person name="Narita B."/>
            <person name="Kawabe Y."/>
            <person name="Kin K."/>
            <person name="Saito T."/>
            <person name="Gibbs R."/>
            <person name="Kuspa A."/>
            <person name="Muzny D."/>
            <person name="Queller D."/>
            <person name="Richards S."/>
            <person name="Strassman J."/>
            <person name="Sucgang R."/>
            <person name="Worley K."/>
            <person name="Schaap P."/>
        </authorList>
    </citation>
    <scope>NUCLEOTIDE SEQUENCE</scope>
    <source>
        <strain evidence="4">QSvi11</strain>
    </source>
</reference>
<protein>
    <submittedName>
        <fullName evidence="4">Uncharacterized protein</fullName>
    </submittedName>
</protein>
<dbReference type="Proteomes" id="UP000695562">
    <property type="component" value="Unassembled WGS sequence"/>
</dbReference>
<gene>
    <name evidence="4" type="ORF">CYY_001665</name>
</gene>
<evidence type="ECO:0000313" key="4">
    <source>
        <dbReference type="EMBL" id="KAF2077033.1"/>
    </source>
</evidence>
<proteinExistence type="predicted"/>
<evidence type="ECO:0000256" key="3">
    <source>
        <dbReference type="SAM" id="Phobius"/>
    </source>
</evidence>
<feature type="region of interest" description="Disordered" evidence="2">
    <location>
        <begin position="1"/>
        <end position="24"/>
    </location>
</feature>
<keyword evidence="1" id="KW-0175">Coiled coil</keyword>
<feature type="compositionally biased region" description="Low complexity" evidence="2">
    <location>
        <begin position="141"/>
        <end position="154"/>
    </location>
</feature>
<feature type="coiled-coil region" evidence="1">
    <location>
        <begin position="182"/>
        <end position="229"/>
    </location>
</feature>
<feature type="compositionally biased region" description="Low complexity" evidence="2">
    <location>
        <begin position="1"/>
        <end position="19"/>
    </location>
</feature>
<dbReference type="AlphaFoldDB" id="A0A8J4PZG4"/>
<accession>A0A8J4PZG4</accession>
<keyword evidence="3" id="KW-1133">Transmembrane helix</keyword>
<name>A0A8J4PZG4_9MYCE</name>
<dbReference type="OrthoDB" id="19634at2759"/>
<feature type="compositionally biased region" description="Low complexity" evidence="2">
    <location>
        <begin position="83"/>
        <end position="129"/>
    </location>
</feature>
<evidence type="ECO:0000256" key="1">
    <source>
        <dbReference type="SAM" id="Coils"/>
    </source>
</evidence>
<feature type="transmembrane region" description="Helical" evidence="3">
    <location>
        <begin position="323"/>
        <end position="341"/>
    </location>
</feature>
<evidence type="ECO:0000313" key="5">
    <source>
        <dbReference type="Proteomes" id="UP000695562"/>
    </source>
</evidence>
<organism evidence="4 5">
    <name type="scientific">Polysphondylium violaceum</name>
    <dbReference type="NCBI Taxonomy" id="133409"/>
    <lineage>
        <taxon>Eukaryota</taxon>
        <taxon>Amoebozoa</taxon>
        <taxon>Evosea</taxon>
        <taxon>Eumycetozoa</taxon>
        <taxon>Dictyostelia</taxon>
        <taxon>Dictyosteliales</taxon>
        <taxon>Dictyosteliaceae</taxon>
        <taxon>Polysphondylium</taxon>
    </lineage>
</organism>
<feature type="transmembrane region" description="Helical" evidence="3">
    <location>
        <begin position="243"/>
        <end position="264"/>
    </location>
</feature>
<keyword evidence="3" id="KW-0812">Transmembrane</keyword>